<gene>
    <name evidence="1" type="ORF">ACGU38_05645</name>
</gene>
<proteinExistence type="predicted"/>
<accession>A0ABW7DZE6</accession>
<protein>
    <submittedName>
        <fullName evidence="1">Uncharacterized protein</fullName>
    </submittedName>
</protein>
<evidence type="ECO:0000313" key="1">
    <source>
        <dbReference type="EMBL" id="MFG6294845.1"/>
    </source>
</evidence>
<reference evidence="1 2" key="1">
    <citation type="submission" date="2024-10" db="EMBL/GenBank/DDBJ databases">
        <title>Draft genome assembly of a novel steroid transforming actinomycete isolated from African clawed frog Xenopus laevis.</title>
        <authorList>
            <person name="Bragin E."/>
            <person name="Kollerov V."/>
            <person name="Donova M.V."/>
        </authorList>
    </citation>
    <scope>NUCLEOTIDE SEQUENCE [LARGE SCALE GENOMIC DNA]</scope>
    <source>
        <strain evidence="1 2">MTOC-St3</strain>
    </source>
</reference>
<comment type="caution">
    <text evidence="1">The sequence shown here is derived from an EMBL/GenBank/DDBJ whole genome shotgun (WGS) entry which is preliminary data.</text>
</comment>
<keyword evidence="2" id="KW-1185">Reference proteome</keyword>
<evidence type="ECO:0000313" key="2">
    <source>
        <dbReference type="Proteomes" id="UP001605990"/>
    </source>
</evidence>
<sequence length="64" mass="7278">MNGSYRALLIGVPTYRDPHIDDLPFVTDDMTELAEALSDVGYQVRVHDVDETDRESIDYAVETF</sequence>
<dbReference type="EMBL" id="JBIENY010000100">
    <property type="protein sequence ID" value="MFG6294845.1"/>
    <property type="molecule type" value="Genomic_DNA"/>
</dbReference>
<dbReference type="Proteomes" id="UP001605990">
    <property type="component" value="Unassembled WGS sequence"/>
</dbReference>
<organism evidence="1 2">
    <name type="scientific">Streptomyces rochei</name>
    <name type="common">Streptomyces parvullus</name>
    <dbReference type="NCBI Taxonomy" id="1928"/>
    <lineage>
        <taxon>Bacteria</taxon>
        <taxon>Bacillati</taxon>
        <taxon>Actinomycetota</taxon>
        <taxon>Actinomycetes</taxon>
        <taxon>Kitasatosporales</taxon>
        <taxon>Streptomycetaceae</taxon>
        <taxon>Streptomyces</taxon>
        <taxon>Streptomyces rochei group</taxon>
    </lineage>
</organism>
<name>A0ABW7DZE6_STRRO</name>
<dbReference type="RefSeq" id="WP_394393086.1">
    <property type="nucleotide sequence ID" value="NZ_JBIENY010000100.1"/>
</dbReference>
<feature type="non-terminal residue" evidence="1">
    <location>
        <position position="64"/>
    </location>
</feature>